<feature type="domain" description="DUF222" evidence="2">
    <location>
        <begin position="87"/>
        <end position="265"/>
    </location>
</feature>
<dbReference type="AlphaFoldDB" id="A0A4V3WUK2"/>
<name>A0A4V3WUK2_9MICO</name>
<dbReference type="RefSeq" id="WP_136421403.1">
    <property type="nucleotide sequence ID" value="NZ_SSSN01000002.1"/>
</dbReference>
<dbReference type="EMBL" id="SSSN01000002">
    <property type="protein sequence ID" value="THG36157.1"/>
    <property type="molecule type" value="Genomic_DNA"/>
</dbReference>
<evidence type="ECO:0000256" key="1">
    <source>
        <dbReference type="SAM" id="MobiDB-lite"/>
    </source>
</evidence>
<comment type="caution">
    <text evidence="3">The sequence shown here is derived from an EMBL/GenBank/DDBJ whole genome shotgun (WGS) entry which is preliminary data.</text>
</comment>
<keyword evidence="4" id="KW-1185">Reference proteome</keyword>
<dbReference type="InterPro" id="IPR003870">
    <property type="entry name" value="DUF222"/>
</dbReference>
<dbReference type="InterPro" id="IPR003615">
    <property type="entry name" value="HNH_nuc"/>
</dbReference>
<dbReference type="OrthoDB" id="3261064at2"/>
<dbReference type="Proteomes" id="UP000307380">
    <property type="component" value="Unassembled WGS sequence"/>
</dbReference>
<protein>
    <submittedName>
        <fullName evidence="3">DUF222 domain-containing protein</fullName>
    </submittedName>
</protein>
<proteinExistence type="predicted"/>
<dbReference type="Pfam" id="PF02720">
    <property type="entry name" value="DUF222"/>
    <property type="match status" value="1"/>
</dbReference>
<evidence type="ECO:0000313" key="4">
    <source>
        <dbReference type="Proteomes" id="UP000307380"/>
    </source>
</evidence>
<reference evidence="3 4" key="1">
    <citation type="submission" date="2019-04" db="EMBL/GenBank/DDBJ databases">
        <authorList>
            <person name="Jiang L."/>
        </authorList>
    </citation>
    <scope>NUCLEOTIDE SEQUENCE [LARGE SCALE GENOMIC DNA]</scope>
    <source>
        <strain evidence="3 4">YIM 131861</strain>
    </source>
</reference>
<feature type="region of interest" description="Disordered" evidence="1">
    <location>
        <begin position="396"/>
        <end position="455"/>
    </location>
</feature>
<gene>
    <name evidence="3" type="ORF">E6C70_01040</name>
</gene>
<evidence type="ECO:0000259" key="2">
    <source>
        <dbReference type="Pfam" id="PF02720"/>
    </source>
</evidence>
<sequence>MEIGCAVATGELVDEADVASDRVDEDSNDESRALDGIRRTLDDAECRQFATNQEHALLVLAVGDTVAIARAHPEIYVPHRPGAEVNEADAVSFSVRAAVFDLAARLHLSEQTVHSHLHIADTLQTRLPLLRDVFVAGLAPYLQVRAAVEASGVVSDPQAIARYDAEASDAACRLAPGAFRRRMKRRAGQLATEPVQVRHDRAHAERRVEFDPAADGMAWLHLYVAAVDAVRIDARLTRTATRLRHEDGQTKTKAQLRADAAVAWLAGDGTPTAAIVRPYLLVDPDGVGQLEGYGQVDPARSGRALRDCPSFGRLYTDPLRPARLTLDRRAYRPSRAQREWLTLRYSLDADAADYTSVDAEVDHVREWQDGGSTDIENLLPLKPRLHRLKSTTGITITARPGGGIRVTTPTGYDSHPPPGGTGSAPGRLNAPSGYADAPPGYAGRRPTEDTDGPPF</sequence>
<evidence type="ECO:0000313" key="3">
    <source>
        <dbReference type="EMBL" id="THG36157.1"/>
    </source>
</evidence>
<dbReference type="CDD" id="cd00085">
    <property type="entry name" value="HNHc"/>
    <property type="match status" value="1"/>
</dbReference>
<organism evidence="3 4">
    <name type="scientific">Orlajensenia flava</name>
    <dbReference type="NCBI Taxonomy" id="2565934"/>
    <lineage>
        <taxon>Bacteria</taxon>
        <taxon>Bacillati</taxon>
        <taxon>Actinomycetota</taxon>
        <taxon>Actinomycetes</taxon>
        <taxon>Micrococcales</taxon>
        <taxon>Microbacteriaceae</taxon>
        <taxon>Orlajensenia</taxon>
    </lineage>
</organism>
<accession>A0A4V3WUK2</accession>